<gene>
    <name evidence="5" type="ORF">ET464_12310</name>
</gene>
<organism evidence="5 6">
    <name type="scientific">Paenibacillus protaetiae</name>
    <dbReference type="NCBI Taxonomy" id="2509456"/>
    <lineage>
        <taxon>Bacteria</taxon>
        <taxon>Bacillati</taxon>
        <taxon>Bacillota</taxon>
        <taxon>Bacilli</taxon>
        <taxon>Bacillales</taxon>
        <taxon>Paenibacillaceae</taxon>
        <taxon>Paenibacillus</taxon>
    </lineage>
</organism>
<dbReference type="GO" id="GO:0003700">
    <property type="term" value="F:DNA-binding transcription factor activity"/>
    <property type="evidence" value="ECO:0007669"/>
    <property type="project" value="InterPro"/>
</dbReference>
<dbReference type="SMART" id="SM00347">
    <property type="entry name" value="HTH_MARR"/>
    <property type="match status" value="1"/>
</dbReference>
<dbReference type="AlphaFoldDB" id="A0A4P6EXT6"/>
<dbReference type="InterPro" id="IPR036390">
    <property type="entry name" value="WH_DNA-bd_sf"/>
</dbReference>
<evidence type="ECO:0000256" key="3">
    <source>
        <dbReference type="ARBA" id="ARBA00023163"/>
    </source>
</evidence>
<evidence type="ECO:0000259" key="4">
    <source>
        <dbReference type="PROSITE" id="PS50995"/>
    </source>
</evidence>
<dbReference type="KEGG" id="pprt:ET464_12310"/>
<keyword evidence="1" id="KW-0805">Transcription regulation</keyword>
<dbReference type="Gene3D" id="1.10.10.10">
    <property type="entry name" value="Winged helix-like DNA-binding domain superfamily/Winged helix DNA-binding domain"/>
    <property type="match status" value="1"/>
</dbReference>
<accession>A0A4P6EXT6</accession>
<dbReference type="RefSeq" id="WP_129441295.1">
    <property type="nucleotide sequence ID" value="NZ_CP035492.1"/>
</dbReference>
<keyword evidence="3" id="KW-0804">Transcription</keyword>
<dbReference type="Proteomes" id="UP000293568">
    <property type="component" value="Chromosome"/>
</dbReference>
<sequence>MTYTSTYFYNVSHANSLVINFLSMKGRSFMSDPQNEILQLILSYREVNQALFQTMLKAAQCNNVTPVQLMMLRILSESPGISLREAAETICLGSSTTSGIIDRMVKAGMVIRERGHNDRRSIMLLLSEKGEMLWQQTRDISVKMMSPLTEMPEHDRLETQRLNQRVVKILQKVREVINNESSSTSI</sequence>
<dbReference type="Pfam" id="PF01047">
    <property type="entry name" value="MarR"/>
    <property type="match status" value="1"/>
</dbReference>
<keyword evidence="6" id="KW-1185">Reference proteome</keyword>
<reference evidence="5 6" key="1">
    <citation type="submission" date="2019-01" db="EMBL/GenBank/DDBJ databases">
        <title>Genome sequencing of strain FW100M-2.</title>
        <authorList>
            <person name="Heo J."/>
            <person name="Kim S.-J."/>
            <person name="Kim J.-S."/>
            <person name="Hong S.-B."/>
            <person name="Kwon S.-W."/>
        </authorList>
    </citation>
    <scope>NUCLEOTIDE SEQUENCE [LARGE SCALE GENOMIC DNA]</scope>
    <source>
        <strain evidence="5 6">FW100M-2</strain>
    </source>
</reference>
<evidence type="ECO:0000256" key="2">
    <source>
        <dbReference type="ARBA" id="ARBA00023125"/>
    </source>
</evidence>
<dbReference type="GO" id="GO:0003677">
    <property type="term" value="F:DNA binding"/>
    <property type="evidence" value="ECO:0007669"/>
    <property type="project" value="UniProtKB-KW"/>
</dbReference>
<protein>
    <submittedName>
        <fullName evidence="5">MarR family transcriptional regulator</fullName>
    </submittedName>
</protein>
<keyword evidence="2" id="KW-0238">DNA-binding</keyword>
<evidence type="ECO:0000313" key="6">
    <source>
        <dbReference type="Proteomes" id="UP000293568"/>
    </source>
</evidence>
<name>A0A4P6EXT6_9BACL</name>
<dbReference type="SUPFAM" id="SSF46785">
    <property type="entry name" value="Winged helix' DNA-binding domain"/>
    <property type="match status" value="1"/>
</dbReference>
<evidence type="ECO:0000313" key="5">
    <source>
        <dbReference type="EMBL" id="QAY67063.1"/>
    </source>
</evidence>
<dbReference type="PANTHER" id="PTHR42756">
    <property type="entry name" value="TRANSCRIPTIONAL REGULATOR, MARR"/>
    <property type="match status" value="1"/>
</dbReference>
<dbReference type="InterPro" id="IPR036388">
    <property type="entry name" value="WH-like_DNA-bd_sf"/>
</dbReference>
<dbReference type="PANTHER" id="PTHR42756:SF1">
    <property type="entry name" value="TRANSCRIPTIONAL REPRESSOR OF EMRAB OPERON"/>
    <property type="match status" value="1"/>
</dbReference>
<dbReference type="EMBL" id="CP035492">
    <property type="protein sequence ID" value="QAY67063.1"/>
    <property type="molecule type" value="Genomic_DNA"/>
</dbReference>
<feature type="domain" description="HTH marR-type" evidence="4">
    <location>
        <begin position="34"/>
        <end position="171"/>
    </location>
</feature>
<dbReference type="InterPro" id="IPR000835">
    <property type="entry name" value="HTH_MarR-typ"/>
</dbReference>
<dbReference type="PROSITE" id="PS50995">
    <property type="entry name" value="HTH_MARR_2"/>
    <property type="match status" value="1"/>
</dbReference>
<proteinExistence type="predicted"/>
<evidence type="ECO:0000256" key="1">
    <source>
        <dbReference type="ARBA" id="ARBA00023015"/>
    </source>
</evidence>
<dbReference type="OrthoDB" id="49580at2"/>